<evidence type="ECO:0000313" key="3">
    <source>
        <dbReference type="Proteomes" id="UP001356170"/>
    </source>
</evidence>
<dbReference type="GO" id="GO:0006508">
    <property type="term" value="P:proteolysis"/>
    <property type="evidence" value="ECO:0007669"/>
    <property type="project" value="UniProtKB-KW"/>
</dbReference>
<dbReference type="SUPFAM" id="SSF101738">
    <property type="entry name" value="SspB-like"/>
    <property type="match status" value="1"/>
</dbReference>
<keyword evidence="2" id="KW-0645">Protease</keyword>
<dbReference type="EMBL" id="JAZHBO010000002">
    <property type="protein sequence ID" value="MEF2156478.1"/>
    <property type="molecule type" value="Genomic_DNA"/>
</dbReference>
<dbReference type="InterPro" id="IPR007481">
    <property type="entry name" value="SspB"/>
</dbReference>
<keyword evidence="3" id="KW-1185">Reference proteome</keyword>
<feature type="region of interest" description="Disordered" evidence="1">
    <location>
        <begin position="133"/>
        <end position="180"/>
    </location>
</feature>
<evidence type="ECO:0000313" key="2">
    <source>
        <dbReference type="EMBL" id="MEF2156478.1"/>
    </source>
</evidence>
<accession>A0ABU7V1Q5</accession>
<evidence type="ECO:0000256" key="1">
    <source>
        <dbReference type="SAM" id="MobiDB-lite"/>
    </source>
</evidence>
<dbReference type="Gene3D" id="2.30.30.220">
    <property type="entry name" value="SspB-like"/>
    <property type="match status" value="1"/>
</dbReference>
<dbReference type="InterPro" id="IPR036760">
    <property type="entry name" value="SspB-like_sf"/>
</dbReference>
<dbReference type="NCBIfam" id="NF008769">
    <property type="entry name" value="PRK11798.2-5"/>
    <property type="match status" value="1"/>
</dbReference>
<dbReference type="Pfam" id="PF04386">
    <property type="entry name" value="SspB"/>
    <property type="match status" value="1"/>
</dbReference>
<dbReference type="Proteomes" id="UP001356170">
    <property type="component" value="Unassembled WGS sequence"/>
</dbReference>
<dbReference type="GO" id="GO:0008233">
    <property type="term" value="F:peptidase activity"/>
    <property type="evidence" value="ECO:0007669"/>
    <property type="project" value="UniProtKB-KW"/>
</dbReference>
<feature type="compositionally biased region" description="Pro residues" evidence="1">
    <location>
        <begin position="160"/>
        <end position="170"/>
    </location>
</feature>
<dbReference type="PANTHER" id="PTHR37486:SF1">
    <property type="entry name" value="STRINGENT STARVATION PROTEIN B"/>
    <property type="match status" value="1"/>
</dbReference>
<keyword evidence="2" id="KW-0378">Hydrolase</keyword>
<sequence>MNSYRPYLIRALHEWICDNGLTPHLLVDAEAPGVSVPPSAVQDGRVVLNVAPRAVMGFSIDQDFVHFSARFGGVSHDIWVPIHAVLAIYARENGQGMMIPEDPLATPEPADAADDYYDEGLQNELLSDAELATDRAEPPARVPLTVLSNDDIGTEGAPDPDAPPTSPTPPRGKGFLRVVK</sequence>
<name>A0ABU7V1Q5_9GAMM</name>
<reference evidence="2 3" key="1">
    <citation type="submission" date="2024-01" db="EMBL/GenBank/DDBJ databases">
        <title>Novel species of the genus Luteimonas isolated from rivers.</title>
        <authorList>
            <person name="Lu H."/>
        </authorList>
    </citation>
    <scope>NUCLEOTIDE SEQUENCE [LARGE SCALE GENOMIC DNA]</scope>
    <source>
        <strain evidence="2 3">FXH3W</strain>
    </source>
</reference>
<proteinExistence type="predicted"/>
<organism evidence="2 3">
    <name type="scientific">Aquilutibacter rugosus</name>
    <dbReference type="NCBI Taxonomy" id="3115820"/>
    <lineage>
        <taxon>Bacteria</taxon>
        <taxon>Pseudomonadati</taxon>
        <taxon>Pseudomonadota</taxon>
        <taxon>Gammaproteobacteria</taxon>
        <taxon>Lysobacterales</taxon>
        <taxon>Lysobacteraceae</taxon>
        <taxon>Aquilutibacter</taxon>
    </lineage>
</organism>
<comment type="caution">
    <text evidence="2">The sequence shown here is derived from an EMBL/GenBank/DDBJ whole genome shotgun (WGS) entry which is preliminary data.</text>
</comment>
<dbReference type="RefSeq" id="WP_331704262.1">
    <property type="nucleotide sequence ID" value="NZ_JAZHBO010000002.1"/>
</dbReference>
<dbReference type="PANTHER" id="PTHR37486">
    <property type="entry name" value="STRINGENT STARVATION PROTEIN B"/>
    <property type="match status" value="1"/>
</dbReference>
<gene>
    <name evidence="2" type="ORF">V3390_09625</name>
</gene>
<protein>
    <submittedName>
        <fullName evidence="2">ClpXP protease specificity-enhancing factor</fullName>
    </submittedName>
</protein>